<dbReference type="GO" id="GO:0019005">
    <property type="term" value="C:SCF ubiquitin ligase complex"/>
    <property type="evidence" value="ECO:0007669"/>
    <property type="project" value="TreeGrafter"/>
</dbReference>
<sequence>MRPLVELCTRCIADSLLEEDAWIEGDEHAWLRSLPTEIREGLLAALRGRASPRLLSKIVASDLRRVVVGLREEDKEHGWDGVASLAPPASLELRGFRGAVGVEQIEAATDRLLGAGLTELDLCDSQIKWCSFLHIAGCSTLRTLRLGWIGVGVGAVFQIAASRARLAELDLSGAAITFSSVDAVVEAFGASLERLSLRSCGDISKDSSAGLEPLPKLTHLDVGMTNLSSEAIDALLEGRGGQFRHVDVSECGGVDRQTIEDAFGSLDFKPGTAALASMPETLDLTRHLRVVCLSRCPGIGDETLRTLAAESPRLERLEVDWSAASDGGVRAVLESCPLQCLNVAGCKALTDAVVDLAAASPTLTYLDLTFCDCADVSEALSRRLPDRVLVVDYYNEQYRAGELHEGRRHSTLPDTPWDLMRLPCDVDG</sequence>
<dbReference type="Pfam" id="PF13516">
    <property type="entry name" value="LRR_6"/>
    <property type="match status" value="1"/>
</dbReference>
<reference evidence="1 2" key="1">
    <citation type="journal article" date="2011" name="Proc. Natl. Acad. Sci. U.S.A.">
        <title>Niche of harmful alga Aureococcus anophagefferens revealed through ecogenomics.</title>
        <authorList>
            <person name="Gobler C.J."/>
            <person name="Berry D.L."/>
            <person name="Dyhrman S.T."/>
            <person name="Wilhelm S.W."/>
            <person name="Salamov A."/>
            <person name="Lobanov A.V."/>
            <person name="Zhang Y."/>
            <person name="Collier J.L."/>
            <person name="Wurch L.L."/>
            <person name="Kustka A.B."/>
            <person name="Dill B.D."/>
            <person name="Shah M."/>
            <person name="VerBerkmoes N.C."/>
            <person name="Kuo A."/>
            <person name="Terry A."/>
            <person name="Pangilinan J."/>
            <person name="Lindquist E.A."/>
            <person name="Lucas S."/>
            <person name="Paulsen I.T."/>
            <person name="Hattenrath-Lehmann T.K."/>
            <person name="Talmage S.C."/>
            <person name="Walker E.A."/>
            <person name="Koch F."/>
            <person name="Burson A.M."/>
            <person name="Marcoval M.A."/>
            <person name="Tang Y.Z."/>
            <person name="Lecleir G.R."/>
            <person name="Coyne K.J."/>
            <person name="Berg G.M."/>
            <person name="Bertrand E.M."/>
            <person name="Saito M.A."/>
            <person name="Gladyshev V.N."/>
            <person name="Grigoriev I.V."/>
        </authorList>
    </citation>
    <scope>NUCLEOTIDE SEQUENCE [LARGE SCALE GENOMIC DNA]</scope>
    <source>
        <strain evidence="2">CCMP 1984</strain>
    </source>
</reference>
<dbReference type="PANTHER" id="PTHR13318:SF247">
    <property type="entry name" value="GH16156P"/>
    <property type="match status" value="1"/>
</dbReference>
<dbReference type="Gene3D" id="3.80.10.10">
    <property type="entry name" value="Ribonuclease Inhibitor"/>
    <property type="match status" value="2"/>
</dbReference>
<name>F0YMT2_AURAN</name>
<dbReference type="PANTHER" id="PTHR13318">
    <property type="entry name" value="PARTNER OF PAIRED, ISOFORM B-RELATED"/>
    <property type="match status" value="1"/>
</dbReference>
<dbReference type="InParanoid" id="F0YMT2"/>
<dbReference type="AlphaFoldDB" id="F0YMT2"/>
<proteinExistence type="predicted"/>
<protein>
    <recommendedName>
        <fullName evidence="3">F-box domain-containing protein</fullName>
    </recommendedName>
</protein>
<dbReference type="OrthoDB" id="421226at2759"/>
<accession>F0YMT2</accession>
<evidence type="ECO:0008006" key="3">
    <source>
        <dbReference type="Google" id="ProtNLM"/>
    </source>
</evidence>
<evidence type="ECO:0000313" key="2">
    <source>
        <dbReference type="Proteomes" id="UP000002729"/>
    </source>
</evidence>
<dbReference type="RefSeq" id="XP_009041714.1">
    <property type="nucleotide sequence ID" value="XM_009043466.1"/>
</dbReference>
<dbReference type="GeneID" id="20226486"/>
<evidence type="ECO:0000313" key="1">
    <source>
        <dbReference type="EMBL" id="EGB03564.1"/>
    </source>
</evidence>
<organism evidence="2">
    <name type="scientific">Aureococcus anophagefferens</name>
    <name type="common">Harmful bloom alga</name>
    <dbReference type="NCBI Taxonomy" id="44056"/>
    <lineage>
        <taxon>Eukaryota</taxon>
        <taxon>Sar</taxon>
        <taxon>Stramenopiles</taxon>
        <taxon>Ochrophyta</taxon>
        <taxon>Pelagophyceae</taxon>
        <taxon>Pelagomonadales</taxon>
        <taxon>Pelagomonadaceae</taxon>
        <taxon>Aureococcus</taxon>
    </lineage>
</organism>
<dbReference type="SUPFAM" id="SSF52047">
    <property type="entry name" value="RNI-like"/>
    <property type="match status" value="1"/>
</dbReference>
<dbReference type="KEGG" id="aaf:AURANDRAFT_67902"/>
<dbReference type="InterPro" id="IPR032675">
    <property type="entry name" value="LRR_dom_sf"/>
</dbReference>
<dbReference type="Proteomes" id="UP000002729">
    <property type="component" value="Unassembled WGS sequence"/>
</dbReference>
<dbReference type="EMBL" id="GL833167">
    <property type="protein sequence ID" value="EGB03564.1"/>
    <property type="molecule type" value="Genomic_DNA"/>
</dbReference>
<keyword evidence="2" id="KW-1185">Reference proteome</keyword>
<dbReference type="GO" id="GO:0031146">
    <property type="term" value="P:SCF-dependent proteasomal ubiquitin-dependent protein catabolic process"/>
    <property type="evidence" value="ECO:0007669"/>
    <property type="project" value="TreeGrafter"/>
</dbReference>
<dbReference type="InterPro" id="IPR001611">
    <property type="entry name" value="Leu-rich_rpt"/>
</dbReference>
<gene>
    <name evidence="1" type="ORF">AURANDRAFT_67902</name>
</gene>